<gene>
    <name evidence="1" type="ORF">DV515_00013058</name>
</gene>
<sequence>MAAVTGSAILTFPLEFVPFPRRGRVKQVTEYSKIDLIHGLGCRSQLRFPTLREGVCQISTCSLDLWELRVGLVTEILFDCVGLTQWEV</sequence>
<keyword evidence="2" id="KW-1185">Reference proteome</keyword>
<proteinExistence type="predicted"/>
<protein>
    <submittedName>
        <fullName evidence="1">Uncharacterized protein</fullName>
    </submittedName>
</protein>
<dbReference type="AlphaFoldDB" id="A0A3L8S284"/>
<evidence type="ECO:0000313" key="2">
    <source>
        <dbReference type="Proteomes" id="UP000276834"/>
    </source>
</evidence>
<name>A0A3L8S284_CHLGU</name>
<dbReference type="Proteomes" id="UP000276834">
    <property type="component" value="Unassembled WGS sequence"/>
</dbReference>
<accession>A0A3L8S284</accession>
<reference evidence="1 2" key="1">
    <citation type="journal article" date="2018" name="Proc. R. Soc. B">
        <title>A non-coding region near Follistatin controls head colour polymorphism in the Gouldian finch.</title>
        <authorList>
            <person name="Toomey M.B."/>
            <person name="Marques C.I."/>
            <person name="Andrade P."/>
            <person name="Araujo P.M."/>
            <person name="Sabatino S."/>
            <person name="Gazda M.A."/>
            <person name="Afonso S."/>
            <person name="Lopes R.J."/>
            <person name="Corbo J.C."/>
            <person name="Carneiro M."/>
        </authorList>
    </citation>
    <scope>NUCLEOTIDE SEQUENCE [LARGE SCALE GENOMIC DNA]</scope>
    <source>
        <strain evidence="1">Red01</strain>
        <tissue evidence="1">Muscle</tissue>
    </source>
</reference>
<comment type="caution">
    <text evidence="1">The sequence shown here is derived from an EMBL/GenBank/DDBJ whole genome shotgun (WGS) entry which is preliminary data.</text>
</comment>
<evidence type="ECO:0000313" key="1">
    <source>
        <dbReference type="EMBL" id="RLV94642.1"/>
    </source>
</evidence>
<organism evidence="1 2">
    <name type="scientific">Chloebia gouldiae</name>
    <name type="common">Gouldian finch</name>
    <name type="synonym">Erythrura gouldiae</name>
    <dbReference type="NCBI Taxonomy" id="44316"/>
    <lineage>
        <taxon>Eukaryota</taxon>
        <taxon>Metazoa</taxon>
        <taxon>Chordata</taxon>
        <taxon>Craniata</taxon>
        <taxon>Vertebrata</taxon>
        <taxon>Euteleostomi</taxon>
        <taxon>Archelosauria</taxon>
        <taxon>Archosauria</taxon>
        <taxon>Dinosauria</taxon>
        <taxon>Saurischia</taxon>
        <taxon>Theropoda</taxon>
        <taxon>Coelurosauria</taxon>
        <taxon>Aves</taxon>
        <taxon>Neognathae</taxon>
        <taxon>Neoaves</taxon>
        <taxon>Telluraves</taxon>
        <taxon>Australaves</taxon>
        <taxon>Passeriformes</taxon>
        <taxon>Passeroidea</taxon>
        <taxon>Passeridae</taxon>
        <taxon>Chloebia</taxon>
    </lineage>
</organism>
<dbReference type="EMBL" id="QUSF01000082">
    <property type="protein sequence ID" value="RLV94642.1"/>
    <property type="molecule type" value="Genomic_DNA"/>
</dbReference>